<evidence type="ECO:0000313" key="1">
    <source>
        <dbReference type="EMBL" id="KAI8019388.1"/>
    </source>
</evidence>
<reference evidence="1 2" key="1">
    <citation type="journal article" date="2022" name="Plant J.">
        <title>Chromosome-level genome of Camellia lanceoleosa provides a valuable resource for understanding genome evolution and self-incompatibility.</title>
        <authorList>
            <person name="Gong W."/>
            <person name="Xiao S."/>
            <person name="Wang L."/>
            <person name="Liao Z."/>
            <person name="Chang Y."/>
            <person name="Mo W."/>
            <person name="Hu G."/>
            <person name="Li W."/>
            <person name="Zhao G."/>
            <person name="Zhu H."/>
            <person name="Hu X."/>
            <person name="Ji K."/>
            <person name="Xiang X."/>
            <person name="Song Q."/>
            <person name="Yuan D."/>
            <person name="Jin S."/>
            <person name="Zhang L."/>
        </authorList>
    </citation>
    <scope>NUCLEOTIDE SEQUENCE [LARGE SCALE GENOMIC DNA]</scope>
    <source>
        <strain evidence="1">SQ_2022a</strain>
    </source>
</reference>
<dbReference type="Proteomes" id="UP001060215">
    <property type="component" value="Chromosome 2"/>
</dbReference>
<evidence type="ECO:0000313" key="2">
    <source>
        <dbReference type="Proteomes" id="UP001060215"/>
    </source>
</evidence>
<protein>
    <submittedName>
        <fullName evidence="1">Uncharacterized protein</fullName>
    </submittedName>
</protein>
<comment type="caution">
    <text evidence="1">The sequence shown here is derived from an EMBL/GenBank/DDBJ whole genome shotgun (WGS) entry which is preliminary data.</text>
</comment>
<organism evidence="1 2">
    <name type="scientific">Camellia lanceoleosa</name>
    <dbReference type="NCBI Taxonomy" id="1840588"/>
    <lineage>
        <taxon>Eukaryota</taxon>
        <taxon>Viridiplantae</taxon>
        <taxon>Streptophyta</taxon>
        <taxon>Embryophyta</taxon>
        <taxon>Tracheophyta</taxon>
        <taxon>Spermatophyta</taxon>
        <taxon>Magnoliopsida</taxon>
        <taxon>eudicotyledons</taxon>
        <taxon>Gunneridae</taxon>
        <taxon>Pentapetalae</taxon>
        <taxon>asterids</taxon>
        <taxon>Ericales</taxon>
        <taxon>Theaceae</taxon>
        <taxon>Camellia</taxon>
    </lineage>
</organism>
<gene>
    <name evidence="1" type="ORF">LOK49_LG04G02367</name>
</gene>
<proteinExistence type="predicted"/>
<name>A0ACC0I2D8_9ERIC</name>
<keyword evidence="2" id="KW-1185">Reference proteome</keyword>
<sequence>MTHQTSSSTHGSSLPLQHNHHRYSLFFPSRMKHGEEMAVAWAEMAKASYYLGLTSFGLFHLCLVRQQMRGRSEIELVSSRCSGSLFAIAGGEESRDPPLNTTFCLPAKKRVFAFHPNFIPEKPISPFDLNIEYNPPFNDEESDSQEVNGVPIATDSNNSIQITEDCPEKAQDEDEDEDGIECVVCQSTDGDPSNPIVFCDGCDLMVHHQISRCQFIGDQSRREFQN</sequence>
<dbReference type="EMBL" id="CM045759">
    <property type="protein sequence ID" value="KAI8019388.1"/>
    <property type="molecule type" value="Genomic_DNA"/>
</dbReference>
<accession>A0ACC0I2D8</accession>